<protein>
    <submittedName>
        <fullName evidence="1">Uncharacterized protein</fullName>
    </submittedName>
</protein>
<comment type="caution">
    <text evidence="1">The sequence shown here is derived from an EMBL/GenBank/DDBJ whole genome shotgun (WGS) entry which is preliminary data.</text>
</comment>
<sequence>MTLPLSLGHASPFLVFPRPSPYSLSLSLCLNLPVPGSSLQLLARRDSSASSFEPLIWRWFCAFQDDSNKIRRN</sequence>
<gene>
    <name evidence="1" type="ORF">E2C01_092108</name>
</gene>
<reference evidence="1 2" key="1">
    <citation type="submission" date="2019-05" db="EMBL/GenBank/DDBJ databases">
        <title>Another draft genome of Portunus trituberculatus and its Hox gene families provides insights of decapod evolution.</title>
        <authorList>
            <person name="Jeong J.-H."/>
            <person name="Song I."/>
            <person name="Kim S."/>
            <person name="Choi T."/>
            <person name="Kim D."/>
            <person name="Ryu S."/>
            <person name="Kim W."/>
        </authorList>
    </citation>
    <scope>NUCLEOTIDE SEQUENCE [LARGE SCALE GENOMIC DNA]</scope>
    <source>
        <tissue evidence="1">Muscle</tissue>
    </source>
</reference>
<keyword evidence="2" id="KW-1185">Reference proteome</keyword>
<proteinExistence type="predicted"/>
<evidence type="ECO:0000313" key="1">
    <source>
        <dbReference type="EMBL" id="MPC96829.1"/>
    </source>
</evidence>
<dbReference type="Proteomes" id="UP000324222">
    <property type="component" value="Unassembled WGS sequence"/>
</dbReference>
<name>A0A5B7JPQ9_PORTR</name>
<evidence type="ECO:0000313" key="2">
    <source>
        <dbReference type="Proteomes" id="UP000324222"/>
    </source>
</evidence>
<dbReference type="EMBL" id="VSRR010107503">
    <property type="protein sequence ID" value="MPC96829.1"/>
    <property type="molecule type" value="Genomic_DNA"/>
</dbReference>
<organism evidence="1 2">
    <name type="scientific">Portunus trituberculatus</name>
    <name type="common">Swimming crab</name>
    <name type="synonym">Neptunus trituberculatus</name>
    <dbReference type="NCBI Taxonomy" id="210409"/>
    <lineage>
        <taxon>Eukaryota</taxon>
        <taxon>Metazoa</taxon>
        <taxon>Ecdysozoa</taxon>
        <taxon>Arthropoda</taxon>
        <taxon>Crustacea</taxon>
        <taxon>Multicrustacea</taxon>
        <taxon>Malacostraca</taxon>
        <taxon>Eumalacostraca</taxon>
        <taxon>Eucarida</taxon>
        <taxon>Decapoda</taxon>
        <taxon>Pleocyemata</taxon>
        <taxon>Brachyura</taxon>
        <taxon>Eubrachyura</taxon>
        <taxon>Portunoidea</taxon>
        <taxon>Portunidae</taxon>
        <taxon>Portuninae</taxon>
        <taxon>Portunus</taxon>
    </lineage>
</organism>
<dbReference type="AlphaFoldDB" id="A0A5B7JPQ9"/>
<accession>A0A5B7JPQ9</accession>